<accession>A0A6J4I2T7</accession>
<protein>
    <submittedName>
        <fullName evidence="1">Uncharacterized protein</fullName>
    </submittedName>
</protein>
<dbReference type="EMBL" id="CADCTB010000106">
    <property type="protein sequence ID" value="CAA9240353.1"/>
    <property type="molecule type" value="Genomic_DNA"/>
</dbReference>
<organism evidence="1">
    <name type="scientific">uncultured Acidimicrobiales bacterium</name>
    <dbReference type="NCBI Taxonomy" id="310071"/>
    <lineage>
        <taxon>Bacteria</taxon>
        <taxon>Bacillati</taxon>
        <taxon>Actinomycetota</taxon>
        <taxon>Acidimicrobiia</taxon>
        <taxon>Acidimicrobiales</taxon>
        <taxon>environmental samples</taxon>
    </lineage>
</organism>
<gene>
    <name evidence="1" type="ORF">AVDCRST_MAG10-1739</name>
</gene>
<evidence type="ECO:0000313" key="1">
    <source>
        <dbReference type="EMBL" id="CAA9240353.1"/>
    </source>
</evidence>
<reference evidence="1" key="1">
    <citation type="submission" date="2020-02" db="EMBL/GenBank/DDBJ databases">
        <authorList>
            <person name="Meier V. D."/>
        </authorList>
    </citation>
    <scope>NUCLEOTIDE SEQUENCE</scope>
    <source>
        <strain evidence="1">AVDCRST_MAG10</strain>
    </source>
</reference>
<proteinExistence type="predicted"/>
<dbReference type="AlphaFoldDB" id="A0A6J4I2T7"/>
<name>A0A6J4I2T7_9ACTN</name>
<sequence length="33" mass="3920">MARPDDERWVLSHYRTSQPHRSRSLLMVVAPAR</sequence>